<dbReference type="Proteomes" id="UP001187531">
    <property type="component" value="Unassembled WGS sequence"/>
</dbReference>
<gene>
    <name evidence="2" type="ORF">QYM36_011682</name>
</gene>
<organism evidence="2 3">
    <name type="scientific">Artemia franciscana</name>
    <name type="common">Brine shrimp</name>
    <name type="synonym">Artemia sanfranciscana</name>
    <dbReference type="NCBI Taxonomy" id="6661"/>
    <lineage>
        <taxon>Eukaryota</taxon>
        <taxon>Metazoa</taxon>
        <taxon>Ecdysozoa</taxon>
        <taxon>Arthropoda</taxon>
        <taxon>Crustacea</taxon>
        <taxon>Branchiopoda</taxon>
        <taxon>Anostraca</taxon>
        <taxon>Artemiidae</taxon>
        <taxon>Artemia</taxon>
    </lineage>
</organism>
<feature type="region of interest" description="Disordered" evidence="1">
    <location>
        <begin position="606"/>
        <end position="631"/>
    </location>
</feature>
<feature type="compositionally biased region" description="Basic and acidic residues" evidence="1">
    <location>
        <begin position="966"/>
        <end position="975"/>
    </location>
</feature>
<feature type="region of interest" description="Disordered" evidence="1">
    <location>
        <begin position="743"/>
        <end position="809"/>
    </location>
</feature>
<keyword evidence="3" id="KW-1185">Reference proteome</keyword>
<evidence type="ECO:0000313" key="2">
    <source>
        <dbReference type="EMBL" id="KAK2713071.1"/>
    </source>
</evidence>
<dbReference type="AlphaFoldDB" id="A0AA88HVU1"/>
<evidence type="ECO:0000256" key="1">
    <source>
        <dbReference type="SAM" id="MobiDB-lite"/>
    </source>
</evidence>
<comment type="caution">
    <text evidence="2">The sequence shown here is derived from an EMBL/GenBank/DDBJ whole genome shotgun (WGS) entry which is preliminary data.</text>
</comment>
<feature type="compositionally biased region" description="Low complexity" evidence="1">
    <location>
        <begin position="898"/>
        <end position="916"/>
    </location>
</feature>
<feature type="region of interest" description="Disordered" evidence="1">
    <location>
        <begin position="932"/>
        <end position="975"/>
    </location>
</feature>
<protein>
    <submittedName>
        <fullName evidence="2">Uncharacterized protein</fullName>
    </submittedName>
</protein>
<sequence length="975" mass="110165">MDPISMNLHNGRKLIIKPIEETVTLGETRLKMFAKNQAFTHIKNKFEEQLVINSKKKEGTQKQEKFAPIPQFAPQVACQLRNIIEGDRIYTFSQPTYQTMNQISYILVKRAVLRQNWKQAGHLFLPSPNAIIRESRSRDTKKKFSVDLSLIFLEATLREDICTLEDIQEVLSTMKGYRTMEGAQSLVYRIKLAEVLQKRGKFTEAEQLRKEVLNSGNFMHSMRGIKTMQQEKLRIARIDCLSRLGIAAYNAWLENRDEILKTLAIDKLSISLNEDPSYGVSAAGFDALFHLLSETIDGDQLRTAIESFLSGWECNPRPVGEAAMKIVGTDKSFRPLHHSILKAIVKRSPYDPECVIELVSLEKKLNGDTMKTSICCLKSLCNCLDNPDCGNSVQLWSVLAHVLRTLAIMAKREQLPLEVYDIFSCVRLRSWLRFYFSSNRGEPLLLGLKAFACWMMLPDSLGNDFVSNALKVLPKKHNLPSVGNLEGCMKQMTDTREEFQRQVSQTLEEGEEEVIPLKKPLSNLQRRKRINSTLMRCKTSAKARLKTKNSKGRHISPIPKLSLNHSNPRILSIHRIPDYIKQLPNESRKKLQSILNLSTSLYEHQKNEMKLRKSAQSETNGSIRNDQDLSKLQKTGLSTSLSEMTAKDVNDQVHKSINSLKPVNSSIHAPQRSCISPKKGKKAVFPVGIEGNRFLSTQEIFMNETCVDRLEDDIISGSRTVRDTETVSQDIFIKDDSREATVEQESTVKAQRRRGKQVKQSFHEQDELVTSRTQGRESPKEITQTRAASRTLSPLGSGSPRPESSLTLASLPCSQKIRSTMNSSDFFSELEDRETRNDYDFSSLPEPWQVHLPSVSKLNASLCQKRQRISSGSSLDSLDSLSLLRSDQDEEFGKVADSQSVPRSESSSSSNLCRRTSPSKIVLGSSEIGRYTGFSTRTVSGSSRQVTRNEYLGKPTNNGLNRKRKSSDSGSEKNR</sequence>
<name>A0AA88HVU1_ARTSF</name>
<accession>A0AA88HVU1</accession>
<proteinExistence type="predicted"/>
<feature type="compositionally biased region" description="Polar residues" evidence="1">
    <location>
        <begin position="933"/>
        <end position="948"/>
    </location>
</feature>
<reference evidence="2" key="1">
    <citation type="submission" date="2023-07" db="EMBL/GenBank/DDBJ databases">
        <title>Chromosome-level genome assembly of Artemia franciscana.</title>
        <authorList>
            <person name="Jo E."/>
        </authorList>
    </citation>
    <scope>NUCLEOTIDE SEQUENCE</scope>
    <source>
        <tissue evidence="2">Whole body</tissue>
    </source>
</reference>
<evidence type="ECO:0000313" key="3">
    <source>
        <dbReference type="Proteomes" id="UP001187531"/>
    </source>
</evidence>
<feature type="compositionally biased region" description="Polar residues" evidence="1">
    <location>
        <begin position="781"/>
        <end position="809"/>
    </location>
</feature>
<dbReference type="EMBL" id="JAVRJZ010000015">
    <property type="protein sequence ID" value="KAK2713071.1"/>
    <property type="molecule type" value="Genomic_DNA"/>
</dbReference>
<feature type="region of interest" description="Disordered" evidence="1">
    <location>
        <begin position="890"/>
        <end position="916"/>
    </location>
</feature>
<feature type="compositionally biased region" description="Polar residues" evidence="1">
    <location>
        <begin position="614"/>
        <end position="624"/>
    </location>
</feature>